<proteinExistence type="predicted"/>
<name>A0A1C3JT80_9GAMM</name>
<dbReference type="InterPro" id="IPR022050">
    <property type="entry name" value="T_hemolysin"/>
</dbReference>
<organism evidence="2 5">
    <name type="scientific">Marinomonas gallaica</name>
    <dbReference type="NCBI Taxonomy" id="1806667"/>
    <lineage>
        <taxon>Bacteria</taxon>
        <taxon>Pseudomonadati</taxon>
        <taxon>Pseudomonadota</taxon>
        <taxon>Gammaproteobacteria</taxon>
        <taxon>Oceanospirillales</taxon>
        <taxon>Oceanospirillaceae</taxon>
        <taxon>Marinomonas</taxon>
    </lineage>
</organism>
<feature type="transmembrane region" description="Helical" evidence="1">
    <location>
        <begin position="121"/>
        <end position="142"/>
    </location>
</feature>
<evidence type="ECO:0000256" key="1">
    <source>
        <dbReference type="SAM" id="Phobius"/>
    </source>
</evidence>
<dbReference type="AlphaFoldDB" id="A0A1C3JT80"/>
<gene>
    <name evidence="2" type="ORF">MGA5115_02564</name>
    <name evidence="3" type="ORF">MGA5116_03258</name>
</gene>
<dbReference type="Proteomes" id="UP000092840">
    <property type="component" value="Unassembled WGS sequence"/>
</dbReference>
<dbReference type="Pfam" id="PF12261">
    <property type="entry name" value="T_hemolysin"/>
    <property type="match status" value="1"/>
</dbReference>
<dbReference type="RefSeq" id="WP_067037184.1">
    <property type="nucleotide sequence ID" value="NZ_CP187511.1"/>
</dbReference>
<evidence type="ECO:0000313" key="5">
    <source>
        <dbReference type="Proteomes" id="UP000092871"/>
    </source>
</evidence>
<keyword evidence="1" id="KW-1133">Transmembrane helix</keyword>
<protein>
    <submittedName>
        <fullName evidence="2">Thermostable hemolysin</fullName>
    </submittedName>
</protein>
<keyword evidence="1" id="KW-0812">Transmembrane</keyword>
<evidence type="ECO:0000313" key="2">
    <source>
        <dbReference type="EMBL" id="SBT18433.1"/>
    </source>
</evidence>
<dbReference type="OrthoDB" id="7432757at2"/>
<sequence length="227" mass="25641">MQELLVQDHPVKMNRLQGPKQSFEFVMAKHEGVIRSELECFIKSGFSQCYEADLKTFLPLLLGIKTKQLRAAVGVRRASEPLFIEQYLSKPITQVLANHGILAERFQIAEMGNLYSQSPRFTLPLIMTVVMGLFLTDVRYLAFSGTHKVRQLLGTMGFAMTHLSSAKAECVGTAISEWGRYYDNDPEVMVLDIEASIKVAYQRKEFHGLLSIVQNHSTQLLTSLRSL</sequence>
<dbReference type="Proteomes" id="UP000092871">
    <property type="component" value="Unassembled WGS sequence"/>
</dbReference>
<accession>A0A1C3JT80</accession>
<dbReference type="EMBL" id="FLRA01000020">
    <property type="protein sequence ID" value="SBT18433.1"/>
    <property type="molecule type" value="Genomic_DNA"/>
</dbReference>
<reference evidence="3 4" key="1">
    <citation type="submission" date="2016-06" db="EMBL/GenBank/DDBJ databases">
        <authorList>
            <person name="Rodrigo-Torres L."/>
            <person name="Arahal D.R."/>
        </authorList>
    </citation>
    <scope>NUCLEOTIDE SEQUENCE [LARGE SCALE GENOMIC DNA]</scope>
    <source>
        <strain evidence="3 4">CECT 5116</strain>
    </source>
</reference>
<keyword evidence="1" id="KW-0472">Membrane</keyword>
<dbReference type="EMBL" id="FLRB01000021">
    <property type="protein sequence ID" value="SBT22635.1"/>
    <property type="molecule type" value="Genomic_DNA"/>
</dbReference>
<evidence type="ECO:0000313" key="4">
    <source>
        <dbReference type="Proteomes" id="UP000092840"/>
    </source>
</evidence>
<reference evidence="2 5" key="2">
    <citation type="submission" date="2016-06" db="EMBL/GenBank/DDBJ databases">
        <authorList>
            <person name="Kjaerup R.B."/>
            <person name="Dalgaard T.S."/>
            <person name="Juul-Madsen H.R."/>
        </authorList>
    </citation>
    <scope>NUCLEOTIDE SEQUENCE [LARGE SCALE GENOMIC DNA]</scope>
    <source>
        <strain evidence="2 5">CECT 5115</strain>
    </source>
</reference>
<keyword evidence="4" id="KW-1185">Reference proteome</keyword>
<evidence type="ECO:0000313" key="3">
    <source>
        <dbReference type="EMBL" id="SBT22635.1"/>
    </source>
</evidence>